<dbReference type="GO" id="GO:0016740">
    <property type="term" value="F:transferase activity"/>
    <property type="evidence" value="ECO:0007669"/>
    <property type="project" value="InterPro"/>
</dbReference>
<protein>
    <submittedName>
        <fullName evidence="1">Uncharacterized protein</fullName>
    </submittedName>
</protein>
<dbReference type="InterPro" id="IPR016035">
    <property type="entry name" value="Acyl_Trfase/lysoPLipase"/>
</dbReference>
<dbReference type="InterPro" id="IPR001227">
    <property type="entry name" value="Ac_transferase_dom_sf"/>
</dbReference>
<sequence>MLKGLNSEPIVKATFDEADKVMTPLLGRPLTSFIYVDGSDEKAVKAANKQLMQTEITQPAVLCTDLSLTRLLAAYGIAPDMVMGPLPR</sequence>
<evidence type="ECO:0000313" key="1">
    <source>
        <dbReference type="EMBL" id="MBL0004932.1"/>
    </source>
</evidence>
<organism evidence="1 2">
    <name type="scientific">Candidatus Phosphoribacter hodrii</name>
    <dbReference type="NCBI Taxonomy" id="2953743"/>
    <lineage>
        <taxon>Bacteria</taxon>
        <taxon>Bacillati</taxon>
        <taxon>Actinomycetota</taxon>
        <taxon>Actinomycetes</taxon>
        <taxon>Micrococcales</taxon>
        <taxon>Dermatophilaceae</taxon>
        <taxon>Candidatus Phosphoribacter</taxon>
    </lineage>
</organism>
<dbReference type="AlphaFoldDB" id="A0A9D7TBQ9"/>
<accession>A0A9D7TBQ9</accession>
<dbReference type="EMBL" id="JADKGK010000022">
    <property type="protein sequence ID" value="MBL0004932.1"/>
    <property type="molecule type" value="Genomic_DNA"/>
</dbReference>
<dbReference type="Proteomes" id="UP000886632">
    <property type="component" value="Unassembled WGS sequence"/>
</dbReference>
<gene>
    <name evidence="1" type="ORF">IPP00_13405</name>
</gene>
<name>A0A9D7TBQ9_9MICO</name>
<proteinExistence type="predicted"/>
<reference evidence="1" key="1">
    <citation type="submission" date="2020-10" db="EMBL/GenBank/DDBJ databases">
        <title>Connecting structure to function with the recovery of over 1000 high-quality activated sludge metagenome-assembled genomes encoding full-length rRNA genes using long-read sequencing.</title>
        <authorList>
            <person name="Singleton C.M."/>
            <person name="Petriglieri F."/>
            <person name="Kristensen J.M."/>
            <person name="Kirkegaard R.H."/>
            <person name="Michaelsen T.Y."/>
            <person name="Andersen M.H."/>
            <person name="Karst S.M."/>
            <person name="Dueholm M.S."/>
            <person name="Nielsen P.H."/>
            <person name="Albertsen M."/>
        </authorList>
    </citation>
    <scope>NUCLEOTIDE SEQUENCE</scope>
    <source>
        <strain evidence="1">Ribe_18-Q3-R11-54_MAXAC.001</strain>
    </source>
</reference>
<comment type="caution">
    <text evidence="1">The sequence shown here is derived from an EMBL/GenBank/DDBJ whole genome shotgun (WGS) entry which is preliminary data.</text>
</comment>
<dbReference type="SUPFAM" id="SSF52151">
    <property type="entry name" value="FabD/lysophospholipase-like"/>
    <property type="match status" value="1"/>
</dbReference>
<evidence type="ECO:0000313" key="2">
    <source>
        <dbReference type="Proteomes" id="UP000886632"/>
    </source>
</evidence>
<dbReference type="Gene3D" id="3.40.366.10">
    <property type="entry name" value="Malonyl-Coenzyme A Acyl Carrier Protein, domain 2"/>
    <property type="match status" value="1"/>
</dbReference>